<protein>
    <recommendedName>
        <fullName evidence="6">RNA polymerase sigma factor</fullName>
    </recommendedName>
</protein>
<keyword evidence="4 6" id="KW-0238">DNA-binding</keyword>
<evidence type="ECO:0000256" key="4">
    <source>
        <dbReference type="ARBA" id="ARBA00023125"/>
    </source>
</evidence>
<evidence type="ECO:0000256" key="2">
    <source>
        <dbReference type="ARBA" id="ARBA00023015"/>
    </source>
</evidence>
<evidence type="ECO:0000313" key="10">
    <source>
        <dbReference type="Proteomes" id="UP000290365"/>
    </source>
</evidence>
<dbReference type="InterPro" id="IPR036388">
    <property type="entry name" value="WH-like_DNA-bd_sf"/>
</dbReference>
<dbReference type="PROSITE" id="PS01063">
    <property type="entry name" value="SIGMA70_ECF"/>
    <property type="match status" value="1"/>
</dbReference>
<evidence type="ECO:0000256" key="6">
    <source>
        <dbReference type="RuleBase" id="RU000716"/>
    </source>
</evidence>
<dbReference type="KEGG" id="kbs:EPA93_02520"/>
<dbReference type="SUPFAM" id="SSF88946">
    <property type="entry name" value="Sigma2 domain of RNA polymerase sigma factors"/>
    <property type="match status" value="1"/>
</dbReference>
<dbReference type="GO" id="GO:0016987">
    <property type="term" value="F:sigma factor activity"/>
    <property type="evidence" value="ECO:0007669"/>
    <property type="project" value="UniProtKB-KW"/>
</dbReference>
<dbReference type="InterPro" id="IPR000838">
    <property type="entry name" value="RNA_pol_sigma70_ECF_CS"/>
</dbReference>
<evidence type="ECO:0000256" key="3">
    <source>
        <dbReference type="ARBA" id="ARBA00023082"/>
    </source>
</evidence>
<reference evidence="9 10" key="1">
    <citation type="submission" date="2019-01" db="EMBL/GenBank/DDBJ databases">
        <title>Ktedonosporobacter rubrisoli SCAWS-G2.</title>
        <authorList>
            <person name="Huang Y."/>
            <person name="Yan B."/>
        </authorList>
    </citation>
    <scope>NUCLEOTIDE SEQUENCE [LARGE SCALE GENOMIC DNA]</scope>
    <source>
        <strain evidence="9 10">SCAWS-G2</strain>
    </source>
</reference>
<dbReference type="GO" id="GO:0006352">
    <property type="term" value="P:DNA-templated transcription initiation"/>
    <property type="evidence" value="ECO:0007669"/>
    <property type="project" value="InterPro"/>
</dbReference>
<name>A0A4P6JIU7_KTERU</name>
<organism evidence="9 10">
    <name type="scientific">Ktedonosporobacter rubrisoli</name>
    <dbReference type="NCBI Taxonomy" id="2509675"/>
    <lineage>
        <taxon>Bacteria</taxon>
        <taxon>Bacillati</taxon>
        <taxon>Chloroflexota</taxon>
        <taxon>Ktedonobacteria</taxon>
        <taxon>Ktedonobacterales</taxon>
        <taxon>Ktedonosporobacteraceae</taxon>
        <taxon>Ktedonosporobacter</taxon>
    </lineage>
</organism>
<dbReference type="InterPro" id="IPR014284">
    <property type="entry name" value="RNA_pol_sigma-70_dom"/>
</dbReference>
<comment type="similarity">
    <text evidence="1 6">Belongs to the sigma-70 factor family. ECF subfamily.</text>
</comment>
<accession>A0A4P6JIU7</accession>
<dbReference type="Gene3D" id="1.10.1740.10">
    <property type="match status" value="1"/>
</dbReference>
<proteinExistence type="inferred from homology"/>
<dbReference type="GO" id="GO:0003677">
    <property type="term" value="F:DNA binding"/>
    <property type="evidence" value="ECO:0007669"/>
    <property type="project" value="UniProtKB-KW"/>
</dbReference>
<evidence type="ECO:0000313" key="9">
    <source>
        <dbReference type="EMBL" id="QBD74923.1"/>
    </source>
</evidence>
<keyword evidence="3 6" id="KW-0731">Sigma factor</keyword>
<keyword evidence="2 6" id="KW-0805">Transcription regulation</keyword>
<evidence type="ECO:0000256" key="5">
    <source>
        <dbReference type="ARBA" id="ARBA00023163"/>
    </source>
</evidence>
<evidence type="ECO:0000259" key="8">
    <source>
        <dbReference type="Pfam" id="PF08281"/>
    </source>
</evidence>
<dbReference type="Gene3D" id="1.10.10.10">
    <property type="entry name" value="Winged helix-like DNA-binding domain superfamily/Winged helix DNA-binding domain"/>
    <property type="match status" value="1"/>
</dbReference>
<dbReference type="EMBL" id="CP035758">
    <property type="protein sequence ID" value="QBD74923.1"/>
    <property type="molecule type" value="Genomic_DNA"/>
</dbReference>
<dbReference type="Pfam" id="PF04542">
    <property type="entry name" value="Sigma70_r2"/>
    <property type="match status" value="1"/>
</dbReference>
<dbReference type="NCBIfam" id="TIGR02937">
    <property type="entry name" value="sigma70-ECF"/>
    <property type="match status" value="1"/>
</dbReference>
<dbReference type="OrthoDB" id="9784272at2"/>
<dbReference type="InterPro" id="IPR013324">
    <property type="entry name" value="RNA_pol_sigma_r3/r4-like"/>
</dbReference>
<dbReference type="PANTHER" id="PTHR43133:SF62">
    <property type="entry name" value="RNA POLYMERASE SIGMA FACTOR SIGZ"/>
    <property type="match status" value="1"/>
</dbReference>
<gene>
    <name evidence="9" type="ORF">EPA93_02520</name>
</gene>
<evidence type="ECO:0000259" key="7">
    <source>
        <dbReference type="Pfam" id="PF04542"/>
    </source>
</evidence>
<dbReference type="PANTHER" id="PTHR43133">
    <property type="entry name" value="RNA POLYMERASE ECF-TYPE SIGMA FACTO"/>
    <property type="match status" value="1"/>
</dbReference>
<dbReference type="AlphaFoldDB" id="A0A4P6JIU7"/>
<dbReference type="InterPro" id="IPR007627">
    <property type="entry name" value="RNA_pol_sigma70_r2"/>
</dbReference>
<keyword evidence="5 6" id="KW-0804">Transcription</keyword>
<sequence length="210" mass="24041">MGIFRKKQQSGQRSYIAEAAIDHLSDEELMSAIAHGTIEAIEALYDRYHQLLYSLAYRMVADHQIAEDLLQETFLSVWQHAAIYSPGAGSVKTWLCSIIHHDTIDYLRKLRRRSTLGNVTLEAVEEESNANDTDVWDETWRKLQGVQVHKALMMLPKEQRLVIELAYFGGWTHTEIADGCQIPLGTVKARMRLGLQHLRHQLLTLGIDEF</sequence>
<feature type="domain" description="RNA polymerase sigma-70 region 2" evidence="7">
    <location>
        <begin position="44"/>
        <end position="113"/>
    </location>
</feature>
<evidence type="ECO:0000256" key="1">
    <source>
        <dbReference type="ARBA" id="ARBA00010641"/>
    </source>
</evidence>
<dbReference type="CDD" id="cd06171">
    <property type="entry name" value="Sigma70_r4"/>
    <property type="match status" value="1"/>
</dbReference>
<dbReference type="SUPFAM" id="SSF88659">
    <property type="entry name" value="Sigma3 and sigma4 domains of RNA polymerase sigma factors"/>
    <property type="match status" value="1"/>
</dbReference>
<dbReference type="Proteomes" id="UP000290365">
    <property type="component" value="Chromosome"/>
</dbReference>
<dbReference type="InterPro" id="IPR039425">
    <property type="entry name" value="RNA_pol_sigma-70-like"/>
</dbReference>
<dbReference type="RefSeq" id="WP_129885522.1">
    <property type="nucleotide sequence ID" value="NZ_CP035758.1"/>
</dbReference>
<dbReference type="GO" id="GO:0006950">
    <property type="term" value="P:response to stress"/>
    <property type="evidence" value="ECO:0007669"/>
    <property type="project" value="UniProtKB-ARBA"/>
</dbReference>
<dbReference type="InterPro" id="IPR013249">
    <property type="entry name" value="RNA_pol_sigma70_r4_t2"/>
</dbReference>
<dbReference type="Pfam" id="PF08281">
    <property type="entry name" value="Sigma70_r4_2"/>
    <property type="match status" value="1"/>
</dbReference>
<keyword evidence="10" id="KW-1185">Reference proteome</keyword>
<feature type="domain" description="RNA polymerase sigma factor 70 region 4 type 2" evidence="8">
    <location>
        <begin position="147"/>
        <end position="198"/>
    </location>
</feature>
<dbReference type="InterPro" id="IPR013325">
    <property type="entry name" value="RNA_pol_sigma_r2"/>
</dbReference>